<dbReference type="EMBL" id="KL367608">
    <property type="protein sequence ID" value="KFD61856.1"/>
    <property type="molecule type" value="Genomic_DNA"/>
</dbReference>
<dbReference type="AlphaFoldDB" id="A0A085MXB0"/>
<reference evidence="2" key="1">
    <citation type="journal article" date="2014" name="Nat. Genet.">
        <title>Genome and transcriptome of the porcine whipworm Trichuris suis.</title>
        <authorList>
            <person name="Jex A.R."/>
            <person name="Nejsum P."/>
            <person name="Schwarz E.M."/>
            <person name="Hu L."/>
            <person name="Young N.D."/>
            <person name="Hall R.S."/>
            <person name="Korhonen P.K."/>
            <person name="Liao S."/>
            <person name="Thamsborg S."/>
            <person name="Xia J."/>
            <person name="Xu P."/>
            <person name="Wang S."/>
            <person name="Scheerlinck J.P."/>
            <person name="Hofmann A."/>
            <person name="Sternberg P.W."/>
            <person name="Wang J."/>
            <person name="Gasser R.B."/>
        </authorList>
    </citation>
    <scope>NUCLEOTIDE SEQUENCE [LARGE SCALE GENOMIC DNA]</scope>
    <source>
        <strain evidence="2">DCEP-RM93F</strain>
    </source>
</reference>
<keyword evidence="1" id="KW-0472">Membrane</keyword>
<evidence type="ECO:0000256" key="1">
    <source>
        <dbReference type="SAM" id="Phobius"/>
    </source>
</evidence>
<feature type="transmembrane region" description="Helical" evidence="1">
    <location>
        <begin position="6"/>
        <end position="25"/>
    </location>
</feature>
<sequence>WRPTKLLMIVLFTLQTICAGGIVWMERRGLMVTALRLFFIQNSCPICSTVV</sequence>
<feature type="non-terminal residue" evidence="2">
    <location>
        <position position="51"/>
    </location>
</feature>
<gene>
    <name evidence="2" type="ORF">M514_25931</name>
</gene>
<name>A0A085MXB0_9BILA</name>
<protein>
    <submittedName>
        <fullName evidence="2">Uncharacterized protein</fullName>
    </submittedName>
</protein>
<keyword evidence="1" id="KW-0812">Transmembrane</keyword>
<accession>A0A085MXB0</accession>
<proteinExistence type="predicted"/>
<dbReference type="Proteomes" id="UP000030758">
    <property type="component" value="Unassembled WGS sequence"/>
</dbReference>
<feature type="non-terminal residue" evidence="2">
    <location>
        <position position="1"/>
    </location>
</feature>
<keyword evidence="1" id="KW-1133">Transmembrane helix</keyword>
<evidence type="ECO:0000313" key="2">
    <source>
        <dbReference type="EMBL" id="KFD61856.1"/>
    </source>
</evidence>
<organism evidence="2">
    <name type="scientific">Trichuris suis</name>
    <name type="common">pig whipworm</name>
    <dbReference type="NCBI Taxonomy" id="68888"/>
    <lineage>
        <taxon>Eukaryota</taxon>
        <taxon>Metazoa</taxon>
        <taxon>Ecdysozoa</taxon>
        <taxon>Nematoda</taxon>
        <taxon>Enoplea</taxon>
        <taxon>Dorylaimia</taxon>
        <taxon>Trichinellida</taxon>
        <taxon>Trichuridae</taxon>
        <taxon>Trichuris</taxon>
    </lineage>
</organism>